<dbReference type="Proteomes" id="UP000009046">
    <property type="component" value="Unassembled WGS sequence"/>
</dbReference>
<keyword evidence="3 7" id="KW-0812">Transmembrane</keyword>
<dbReference type="OrthoDB" id="19859at2759"/>
<dbReference type="EMBL" id="AAZO01006771">
    <property type="status" value="NOT_ANNOTATED_CDS"/>
    <property type="molecule type" value="Genomic_DNA"/>
</dbReference>
<dbReference type="STRING" id="121224.E0W0K0"/>
<protein>
    <submittedName>
        <fullName evidence="8 9">Uncharacterized protein</fullName>
    </submittedName>
</protein>
<dbReference type="EnsemblMetazoa" id="PHUM557340-RA">
    <property type="protein sequence ID" value="PHUM557340-PA"/>
    <property type="gene ID" value="PHUM557340"/>
</dbReference>
<feature type="transmembrane region" description="Helical" evidence="7">
    <location>
        <begin position="231"/>
        <end position="250"/>
    </location>
</feature>
<dbReference type="KEGG" id="phu:Phum_PHUM557340"/>
<dbReference type="OMA" id="DDFPSIC"/>
<evidence type="ECO:0000256" key="4">
    <source>
        <dbReference type="ARBA" id="ARBA00022989"/>
    </source>
</evidence>
<accession>E0W0K0</accession>
<feature type="transmembrane region" description="Helical" evidence="7">
    <location>
        <begin position="192"/>
        <end position="211"/>
    </location>
</feature>
<dbReference type="InterPro" id="IPR045891">
    <property type="entry name" value="ZIP9"/>
</dbReference>
<reference evidence="8" key="1">
    <citation type="submission" date="2007-04" db="EMBL/GenBank/DDBJ databases">
        <title>Annotation of Pediculus humanus corporis strain USDA.</title>
        <authorList>
            <person name="Kirkness E."/>
            <person name="Hannick L."/>
            <person name="Hass B."/>
            <person name="Bruggner R."/>
            <person name="Lawson D."/>
            <person name="Bidwell S."/>
            <person name="Joardar V."/>
            <person name="Caler E."/>
            <person name="Walenz B."/>
            <person name="Inman J."/>
            <person name="Schobel S."/>
            <person name="Galinsky K."/>
            <person name="Amedeo P."/>
            <person name="Strausberg R."/>
        </authorList>
    </citation>
    <scope>NUCLEOTIDE SEQUENCE</scope>
    <source>
        <strain evidence="8">USDA</strain>
    </source>
</reference>
<evidence type="ECO:0000313" key="8">
    <source>
        <dbReference type="EMBL" id="EEB19156.1"/>
    </source>
</evidence>
<keyword evidence="6 7" id="KW-0472">Membrane</keyword>
<keyword evidence="5" id="KW-0333">Golgi apparatus</keyword>
<comment type="subcellular location">
    <subcellularLocation>
        <location evidence="1">Endomembrane system</location>
        <topology evidence="1">Multi-pass membrane protein</topology>
    </subcellularLocation>
    <subcellularLocation>
        <location evidence="2">Golgi apparatus membrane</location>
    </subcellularLocation>
</comment>
<gene>
    <name evidence="9" type="primary">8234675</name>
    <name evidence="8" type="ORF">Phum_PHUM557340</name>
</gene>
<dbReference type="PANTHER" id="PTHR16133:SF0">
    <property type="entry name" value="ZINC_IRON REGULATED TRANSPORTER-RELATED PROTEIN 102B, ISOFORM E"/>
    <property type="match status" value="1"/>
</dbReference>
<feature type="transmembrane region" description="Helical" evidence="7">
    <location>
        <begin position="158"/>
        <end position="180"/>
    </location>
</feature>
<dbReference type="PANTHER" id="PTHR16133">
    <property type="entry name" value="SOLUTE CARRIER FAMILY 39 ZINC TRANSPORTER , MEMBER 9-RELATED"/>
    <property type="match status" value="1"/>
</dbReference>
<evidence type="ECO:0000256" key="3">
    <source>
        <dbReference type="ARBA" id="ARBA00022692"/>
    </source>
</evidence>
<feature type="transmembrane region" description="Helical" evidence="7">
    <location>
        <begin position="6"/>
        <end position="28"/>
    </location>
</feature>
<dbReference type="eggNOG" id="KOG3907">
    <property type="taxonomic scope" value="Eukaryota"/>
</dbReference>
<keyword evidence="10" id="KW-1185">Reference proteome</keyword>
<dbReference type="RefSeq" id="XP_002431894.1">
    <property type="nucleotide sequence ID" value="XM_002431849.1"/>
</dbReference>
<dbReference type="GO" id="GO:0000139">
    <property type="term" value="C:Golgi membrane"/>
    <property type="evidence" value="ECO:0007669"/>
    <property type="project" value="UniProtKB-SubCell"/>
</dbReference>
<evidence type="ECO:0000256" key="5">
    <source>
        <dbReference type="ARBA" id="ARBA00023034"/>
    </source>
</evidence>
<dbReference type="InterPro" id="IPR003689">
    <property type="entry name" value="ZIP"/>
</dbReference>
<evidence type="ECO:0000256" key="7">
    <source>
        <dbReference type="SAM" id="Phobius"/>
    </source>
</evidence>
<dbReference type="GO" id="GO:0046873">
    <property type="term" value="F:metal ion transmembrane transporter activity"/>
    <property type="evidence" value="ECO:0007669"/>
    <property type="project" value="InterPro"/>
</dbReference>
<proteinExistence type="predicted"/>
<dbReference type="FunCoup" id="E0W0K0">
    <property type="interactions" value="952"/>
</dbReference>
<dbReference type="HOGENOM" id="CLU_028824_2_0_1"/>
<evidence type="ECO:0000256" key="2">
    <source>
        <dbReference type="ARBA" id="ARBA00004394"/>
    </source>
</evidence>
<reference evidence="8" key="2">
    <citation type="submission" date="2007-04" db="EMBL/GenBank/DDBJ databases">
        <title>The genome of the human body louse.</title>
        <authorList>
            <consortium name="The Human Body Louse Genome Consortium"/>
            <person name="Kirkness E."/>
            <person name="Walenz B."/>
            <person name="Hass B."/>
            <person name="Bruggner R."/>
            <person name="Strausberg R."/>
        </authorList>
    </citation>
    <scope>NUCLEOTIDE SEQUENCE</scope>
    <source>
        <strain evidence="8">USDA</strain>
    </source>
</reference>
<dbReference type="InParanoid" id="E0W0K0"/>
<evidence type="ECO:0000256" key="1">
    <source>
        <dbReference type="ARBA" id="ARBA00004127"/>
    </source>
</evidence>
<feature type="transmembrane region" description="Helical" evidence="7">
    <location>
        <begin position="85"/>
        <end position="103"/>
    </location>
</feature>
<evidence type="ECO:0000313" key="9">
    <source>
        <dbReference type="EnsemblMetazoa" id="PHUM557340-PA"/>
    </source>
</evidence>
<dbReference type="GeneID" id="8234675"/>
<keyword evidence="4 7" id="KW-1133">Transmembrane helix</keyword>
<name>E0W0K0_PEDHC</name>
<sequence length="336" mass="35812">MEETTVLILLAVVMLIGSYLIGSIPLVVNLSEEKLQLVSVLGAGMLVGTALSVIIPEGVRSLIHKSHEKKDGSVMVSVHQDVDDIHGMIGMSLVLGFLFMLVIDQISSRSKASISDLESSIKGVTNGATATIGLVVHSAADGVALGAAASTAHHDIEIIIFLAIMLHKAPAAFGLVTFLLHEGLERVRIRKHLLIFSVAAPLMALLTYFGLGQEGKETLSSVNATGAAMLFSAGTFLYVATVHVLPELIVRRSNHSLAANSSHSGHALGKSELVAIVVGSLLPSLLTMGQKLKFLIYKTGIHIAKLSLLIIICLQQQNKKKKVEKKVLPYKSIQNE</sequence>
<dbReference type="CTD" id="8234675"/>
<dbReference type="Pfam" id="PF02535">
    <property type="entry name" value="Zip"/>
    <property type="match status" value="2"/>
</dbReference>
<reference evidence="9" key="3">
    <citation type="submission" date="2020-05" db="UniProtKB">
        <authorList>
            <consortium name="EnsemblMetazoa"/>
        </authorList>
    </citation>
    <scope>IDENTIFICATION</scope>
    <source>
        <strain evidence="9">USDA</strain>
    </source>
</reference>
<dbReference type="EMBL" id="DS235860">
    <property type="protein sequence ID" value="EEB19156.1"/>
    <property type="molecule type" value="Genomic_DNA"/>
</dbReference>
<dbReference type="VEuPathDB" id="VectorBase:PHUM557340"/>
<dbReference type="AlphaFoldDB" id="E0W0K0"/>
<organism>
    <name type="scientific">Pediculus humanus subsp. corporis</name>
    <name type="common">Body louse</name>
    <dbReference type="NCBI Taxonomy" id="121224"/>
    <lineage>
        <taxon>Eukaryota</taxon>
        <taxon>Metazoa</taxon>
        <taxon>Ecdysozoa</taxon>
        <taxon>Arthropoda</taxon>
        <taxon>Hexapoda</taxon>
        <taxon>Insecta</taxon>
        <taxon>Pterygota</taxon>
        <taxon>Neoptera</taxon>
        <taxon>Paraneoptera</taxon>
        <taxon>Psocodea</taxon>
        <taxon>Troctomorpha</taxon>
        <taxon>Phthiraptera</taxon>
        <taxon>Anoplura</taxon>
        <taxon>Pediculidae</taxon>
        <taxon>Pediculus</taxon>
    </lineage>
</organism>
<feature type="transmembrane region" description="Helical" evidence="7">
    <location>
        <begin position="35"/>
        <end position="55"/>
    </location>
</feature>
<evidence type="ECO:0000256" key="6">
    <source>
        <dbReference type="ARBA" id="ARBA00023136"/>
    </source>
</evidence>
<evidence type="ECO:0000313" key="10">
    <source>
        <dbReference type="Proteomes" id="UP000009046"/>
    </source>
</evidence>
<dbReference type="GO" id="GO:0006829">
    <property type="term" value="P:zinc ion transport"/>
    <property type="evidence" value="ECO:0007669"/>
    <property type="project" value="InterPro"/>
</dbReference>